<dbReference type="GO" id="GO:0016791">
    <property type="term" value="F:phosphatase activity"/>
    <property type="evidence" value="ECO:0007669"/>
    <property type="project" value="TreeGrafter"/>
</dbReference>
<organism evidence="1 2">
    <name type="scientific">Agathobaculum faecis</name>
    <dbReference type="NCBI Taxonomy" id="2763013"/>
    <lineage>
        <taxon>Bacteria</taxon>
        <taxon>Bacillati</taxon>
        <taxon>Bacillota</taxon>
        <taxon>Clostridia</taxon>
        <taxon>Eubacteriales</taxon>
        <taxon>Butyricicoccaceae</taxon>
        <taxon>Agathobaculum</taxon>
    </lineage>
</organism>
<comment type="caution">
    <text evidence="1">The sequence shown here is derived from an EMBL/GenBank/DDBJ whole genome shotgun (WGS) entry which is preliminary data.</text>
</comment>
<dbReference type="InterPro" id="IPR023214">
    <property type="entry name" value="HAD_sf"/>
</dbReference>
<dbReference type="CDD" id="cd07516">
    <property type="entry name" value="HAD_Pase"/>
    <property type="match status" value="1"/>
</dbReference>
<dbReference type="SFLD" id="SFLDG01140">
    <property type="entry name" value="C2.B:_Phosphomannomutase_and_P"/>
    <property type="match status" value="1"/>
</dbReference>
<dbReference type="Gene3D" id="3.40.50.1000">
    <property type="entry name" value="HAD superfamily/HAD-like"/>
    <property type="match status" value="1"/>
</dbReference>
<keyword evidence="2" id="KW-1185">Reference proteome</keyword>
<dbReference type="GO" id="GO:0005829">
    <property type="term" value="C:cytosol"/>
    <property type="evidence" value="ECO:0007669"/>
    <property type="project" value="TreeGrafter"/>
</dbReference>
<dbReference type="InterPro" id="IPR036412">
    <property type="entry name" value="HAD-like_sf"/>
</dbReference>
<dbReference type="PANTHER" id="PTHR10000">
    <property type="entry name" value="PHOSPHOSERINE PHOSPHATASE"/>
    <property type="match status" value="1"/>
</dbReference>
<dbReference type="PANTHER" id="PTHR10000:SF8">
    <property type="entry name" value="HAD SUPERFAMILY HYDROLASE-LIKE, TYPE 3"/>
    <property type="match status" value="1"/>
</dbReference>
<dbReference type="SFLD" id="SFLDS00003">
    <property type="entry name" value="Haloacid_Dehalogenase"/>
    <property type="match status" value="1"/>
</dbReference>
<dbReference type="RefSeq" id="WP_186949418.1">
    <property type="nucleotide sequence ID" value="NZ_JACOPL010000001.1"/>
</dbReference>
<dbReference type="PROSITE" id="PS01229">
    <property type="entry name" value="COF_2"/>
    <property type="match status" value="1"/>
</dbReference>
<reference evidence="1" key="1">
    <citation type="submission" date="2020-08" db="EMBL/GenBank/DDBJ databases">
        <title>Genome public.</title>
        <authorList>
            <person name="Liu C."/>
            <person name="Sun Q."/>
        </authorList>
    </citation>
    <scope>NUCLEOTIDE SEQUENCE</scope>
    <source>
        <strain evidence="1">NSJ-28</strain>
    </source>
</reference>
<dbReference type="EMBL" id="JACOPL010000001">
    <property type="protein sequence ID" value="MBC5723909.1"/>
    <property type="molecule type" value="Genomic_DNA"/>
</dbReference>
<evidence type="ECO:0000313" key="2">
    <source>
        <dbReference type="Proteomes" id="UP000606499"/>
    </source>
</evidence>
<gene>
    <name evidence="1" type="ORF">H8S45_00260</name>
</gene>
<dbReference type="NCBIfam" id="TIGR00099">
    <property type="entry name" value="Cof-subfamily"/>
    <property type="match status" value="1"/>
</dbReference>
<protein>
    <submittedName>
        <fullName evidence="1">HAD family phosphatase</fullName>
    </submittedName>
</protein>
<name>A0A923LRT7_9FIRM</name>
<dbReference type="Proteomes" id="UP000606499">
    <property type="component" value="Unassembled WGS sequence"/>
</dbReference>
<dbReference type="Pfam" id="PF08282">
    <property type="entry name" value="Hydrolase_3"/>
    <property type="match status" value="1"/>
</dbReference>
<evidence type="ECO:0000313" key="1">
    <source>
        <dbReference type="EMBL" id="MBC5723909.1"/>
    </source>
</evidence>
<dbReference type="GO" id="GO:0000287">
    <property type="term" value="F:magnesium ion binding"/>
    <property type="evidence" value="ECO:0007669"/>
    <property type="project" value="TreeGrafter"/>
</dbReference>
<dbReference type="InterPro" id="IPR000150">
    <property type="entry name" value="Cof"/>
</dbReference>
<sequence length="286" mass="31747">MYQLLALDLDGTLLDRSSRVTKQNARAVRRAQMAGVKIALCTGRHLADARLFGEQLFAPADWAVTVNGALVSRLDGSEIVLSAGLDQRDCRTILEVCSRYASDPCFYTAERLYFGDGFNRFFDELRRRGYHMVSRQWDGAVYVKEMADWEALLEEKELSFSKAILYHRDPSVVDGMMHALEATGRFELAPSVMYGGALKNVEVNRKGVHKGRGLERLAAHLGFSMQQVMAVGDSDNDLTMLRQAGLSVAMGNAPAHIRAAADACTADHTENGVARAIERYLLEERI</sequence>
<proteinExistence type="predicted"/>
<accession>A0A923LRT7</accession>
<dbReference type="Gene3D" id="3.30.1240.10">
    <property type="match status" value="1"/>
</dbReference>
<dbReference type="SUPFAM" id="SSF56784">
    <property type="entry name" value="HAD-like"/>
    <property type="match status" value="1"/>
</dbReference>
<dbReference type="AlphaFoldDB" id="A0A923LRT7"/>